<protein>
    <submittedName>
        <fullName evidence="1">Uncharacterized protein</fullName>
    </submittedName>
</protein>
<evidence type="ECO:0000313" key="2">
    <source>
        <dbReference type="Proteomes" id="UP001054889"/>
    </source>
</evidence>
<comment type="caution">
    <text evidence="1">The sequence shown here is derived from an EMBL/GenBank/DDBJ whole genome shotgun (WGS) entry which is preliminary data.</text>
</comment>
<organism evidence="1 2">
    <name type="scientific">Eleusine coracana subsp. coracana</name>
    <dbReference type="NCBI Taxonomy" id="191504"/>
    <lineage>
        <taxon>Eukaryota</taxon>
        <taxon>Viridiplantae</taxon>
        <taxon>Streptophyta</taxon>
        <taxon>Embryophyta</taxon>
        <taxon>Tracheophyta</taxon>
        <taxon>Spermatophyta</taxon>
        <taxon>Magnoliopsida</taxon>
        <taxon>Liliopsida</taxon>
        <taxon>Poales</taxon>
        <taxon>Poaceae</taxon>
        <taxon>PACMAD clade</taxon>
        <taxon>Chloridoideae</taxon>
        <taxon>Cynodonteae</taxon>
        <taxon>Eleusininae</taxon>
        <taxon>Eleusine</taxon>
    </lineage>
</organism>
<proteinExistence type="predicted"/>
<reference evidence="1" key="1">
    <citation type="journal article" date="2018" name="DNA Res.">
        <title>Multiple hybrid de novo genome assembly of finger millet, an orphan allotetraploid crop.</title>
        <authorList>
            <person name="Hatakeyama M."/>
            <person name="Aluri S."/>
            <person name="Balachadran M.T."/>
            <person name="Sivarajan S.R."/>
            <person name="Patrignani A."/>
            <person name="Gruter S."/>
            <person name="Poveda L."/>
            <person name="Shimizu-Inatsugi R."/>
            <person name="Baeten J."/>
            <person name="Francoijs K.J."/>
            <person name="Nataraja K.N."/>
            <person name="Reddy Y.A.N."/>
            <person name="Phadnis S."/>
            <person name="Ravikumar R.L."/>
            <person name="Schlapbach R."/>
            <person name="Sreeman S.M."/>
            <person name="Shimizu K.K."/>
        </authorList>
    </citation>
    <scope>NUCLEOTIDE SEQUENCE</scope>
</reference>
<dbReference type="AlphaFoldDB" id="A0AAV5EFJ9"/>
<dbReference type="EMBL" id="BQKI01000075">
    <property type="protein sequence ID" value="GJN21334.1"/>
    <property type="molecule type" value="Genomic_DNA"/>
</dbReference>
<name>A0AAV5EFJ9_ELECO</name>
<evidence type="ECO:0000313" key="1">
    <source>
        <dbReference type="EMBL" id="GJN21334.1"/>
    </source>
</evidence>
<accession>A0AAV5EFJ9</accession>
<sequence>MGMIPSGRRLLAFDAENRFPQYNGSGLVPGWSWTPYRGICLAAKNMRSAIVVYTTF</sequence>
<dbReference type="Proteomes" id="UP001054889">
    <property type="component" value="Unassembled WGS sequence"/>
</dbReference>
<reference evidence="1" key="2">
    <citation type="submission" date="2021-12" db="EMBL/GenBank/DDBJ databases">
        <title>Resequencing data analysis of finger millet.</title>
        <authorList>
            <person name="Hatakeyama M."/>
            <person name="Aluri S."/>
            <person name="Balachadran M.T."/>
            <person name="Sivarajan S.R."/>
            <person name="Poveda L."/>
            <person name="Shimizu-Inatsugi R."/>
            <person name="Schlapbach R."/>
            <person name="Sreeman S.M."/>
            <person name="Shimizu K.K."/>
        </authorList>
    </citation>
    <scope>NUCLEOTIDE SEQUENCE</scope>
</reference>
<gene>
    <name evidence="1" type="primary">gb08802</name>
    <name evidence="1" type="ORF">PR202_gb08802</name>
</gene>
<keyword evidence="2" id="KW-1185">Reference proteome</keyword>